<dbReference type="GO" id="GO:0004074">
    <property type="term" value="F:biliverdin reductase [NAD(P)H] activity"/>
    <property type="evidence" value="ECO:0007669"/>
    <property type="project" value="TreeGrafter"/>
</dbReference>
<evidence type="ECO:0000259" key="1">
    <source>
        <dbReference type="Pfam" id="PF13460"/>
    </source>
</evidence>
<dbReference type="InterPro" id="IPR036291">
    <property type="entry name" value="NAD(P)-bd_dom_sf"/>
</dbReference>
<dbReference type="InterPro" id="IPR016040">
    <property type="entry name" value="NAD(P)-bd_dom"/>
</dbReference>
<dbReference type="PANTHER" id="PTHR43355:SF2">
    <property type="entry name" value="FLAVIN REDUCTASE (NADPH)"/>
    <property type="match status" value="1"/>
</dbReference>
<dbReference type="RefSeq" id="WP_235859880.1">
    <property type="nucleotide sequence ID" value="NZ_FOGU01000008.1"/>
</dbReference>
<dbReference type="Proteomes" id="UP000198885">
    <property type="component" value="Unassembled WGS sequence"/>
</dbReference>
<accession>A0A1H9VRC4</accession>
<keyword evidence="3" id="KW-1185">Reference proteome</keyword>
<organism evidence="2 3">
    <name type="scientific">Tranquillimonas rosea</name>
    <dbReference type="NCBI Taxonomy" id="641238"/>
    <lineage>
        <taxon>Bacteria</taxon>
        <taxon>Pseudomonadati</taxon>
        <taxon>Pseudomonadota</taxon>
        <taxon>Alphaproteobacteria</taxon>
        <taxon>Rhodobacterales</taxon>
        <taxon>Roseobacteraceae</taxon>
        <taxon>Tranquillimonas</taxon>
    </lineage>
</organism>
<dbReference type="Pfam" id="PF13460">
    <property type="entry name" value="NAD_binding_10"/>
    <property type="match status" value="1"/>
</dbReference>
<dbReference type="GO" id="GO:0042602">
    <property type="term" value="F:riboflavin reductase (NADPH) activity"/>
    <property type="evidence" value="ECO:0007669"/>
    <property type="project" value="TreeGrafter"/>
</dbReference>
<proteinExistence type="predicted"/>
<dbReference type="PANTHER" id="PTHR43355">
    <property type="entry name" value="FLAVIN REDUCTASE (NADPH)"/>
    <property type="match status" value="1"/>
</dbReference>
<name>A0A1H9VRC4_9RHOB</name>
<evidence type="ECO:0000313" key="3">
    <source>
        <dbReference type="Proteomes" id="UP000198885"/>
    </source>
</evidence>
<reference evidence="2 3" key="1">
    <citation type="submission" date="2016-10" db="EMBL/GenBank/DDBJ databases">
        <authorList>
            <person name="de Groot N.N."/>
        </authorList>
    </citation>
    <scope>NUCLEOTIDE SEQUENCE [LARGE SCALE GENOMIC DNA]</scope>
    <source>
        <strain evidence="2 3">DSM 23042</strain>
    </source>
</reference>
<dbReference type="InterPro" id="IPR051606">
    <property type="entry name" value="Polyketide_Oxido-like"/>
</dbReference>
<dbReference type="SUPFAM" id="SSF51735">
    <property type="entry name" value="NAD(P)-binding Rossmann-fold domains"/>
    <property type="match status" value="1"/>
</dbReference>
<evidence type="ECO:0000313" key="2">
    <source>
        <dbReference type="EMBL" id="SES24360.1"/>
    </source>
</evidence>
<feature type="domain" description="NAD(P)-binding" evidence="1">
    <location>
        <begin position="11"/>
        <end position="202"/>
    </location>
</feature>
<dbReference type="AlphaFoldDB" id="A0A1H9VRC4"/>
<dbReference type="STRING" id="641238.SAMN04490244_10845"/>
<dbReference type="Gene3D" id="3.40.50.720">
    <property type="entry name" value="NAD(P)-binding Rossmann-like Domain"/>
    <property type="match status" value="1"/>
</dbReference>
<sequence length="233" mass="24906">MPEPKTLVILGAAGATGRHAVAQAVDRGHTVIAVERDWTDLPEPPAGVRKVSADVLRDDLGAVMQGADAVISALGLGVSAKTLLSPPPLYTEGTLRIISGMRAAGLIRLVVVSASFVGDRNRGPVWFRNTTGVALDRIFGQMAEMERILSATEDIAWTALRPGWLMEGPATRDYVVTEDVIPETLIRTRHADLADLALVCVEEGNWIRQKPAIAREEPASASGPGAVLRDVFE</sequence>
<gene>
    <name evidence="2" type="ORF">SAMN04490244_10845</name>
</gene>
<dbReference type="EMBL" id="FOGU01000008">
    <property type="protein sequence ID" value="SES24360.1"/>
    <property type="molecule type" value="Genomic_DNA"/>
</dbReference>
<protein>
    <submittedName>
        <fullName evidence="2">Putative NADH-flavin reductase</fullName>
    </submittedName>
</protein>